<dbReference type="AlphaFoldDB" id="A0A239X2J3"/>
<dbReference type="GO" id="GO:0016874">
    <property type="term" value="F:ligase activity"/>
    <property type="evidence" value="ECO:0007669"/>
    <property type="project" value="UniProtKB-KW"/>
</dbReference>
<dbReference type="GO" id="GO:0016787">
    <property type="term" value="F:hydrolase activity"/>
    <property type="evidence" value="ECO:0007669"/>
    <property type="project" value="InterPro"/>
</dbReference>
<accession>A0A239X2J3</accession>
<dbReference type="Pfam" id="PF00149">
    <property type="entry name" value="Metallophos"/>
    <property type="match status" value="1"/>
</dbReference>
<dbReference type="PIRSF" id="PIRSF000887">
    <property type="entry name" value="Pesterase_MJ0037"/>
    <property type="match status" value="1"/>
</dbReference>
<sequence>MSEIRFLNKNIQGENLTFTDRSALFWAREKALIISDLHVGKTAYFRKNGIAVPSNILNDDLKKLEKLIIFFKAEKLIIVGDFLHAGNNSDIDIFCVWRSNFPQLEIILVKGNHDRINPEILEKACIKEMVDELFIPPFTFNHDPLVSELKFFISGHIHPGVLMESPIQRMKFPCYAVSGNQLILPAFSSFTGLNYKTLGPNFIKIAFAKGHIFMV</sequence>
<keyword evidence="3" id="KW-1185">Reference proteome</keyword>
<evidence type="ECO:0000313" key="3">
    <source>
        <dbReference type="Proteomes" id="UP000215196"/>
    </source>
</evidence>
<gene>
    <name evidence="2" type="ORF">SAMEA4412677_00843</name>
</gene>
<protein>
    <submittedName>
        <fullName evidence="2">Metallophosphoesterase, DNA ligase-associated</fullName>
    </submittedName>
</protein>
<dbReference type="InterPro" id="IPR026336">
    <property type="entry name" value="PdeM-like"/>
</dbReference>
<dbReference type="KEGG" id="ctak:4412677_00843"/>
<organism evidence="2 3">
    <name type="scientific">Chryseobacterium taklimakanense</name>
    <dbReference type="NCBI Taxonomy" id="536441"/>
    <lineage>
        <taxon>Bacteria</taxon>
        <taxon>Pseudomonadati</taxon>
        <taxon>Bacteroidota</taxon>
        <taxon>Flavobacteriia</taxon>
        <taxon>Flavobacteriales</taxon>
        <taxon>Weeksellaceae</taxon>
        <taxon>Chryseobacterium group</taxon>
        <taxon>Chryseobacterium</taxon>
    </lineage>
</organism>
<dbReference type="PANTHER" id="PTHR39323">
    <property type="entry name" value="BLR1149 PROTEIN"/>
    <property type="match status" value="1"/>
</dbReference>
<dbReference type="InterPro" id="IPR004843">
    <property type="entry name" value="Calcineurin-like_PHP"/>
</dbReference>
<dbReference type="PANTHER" id="PTHR39323:SF1">
    <property type="entry name" value="BLR1149 PROTEIN"/>
    <property type="match status" value="1"/>
</dbReference>
<proteinExistence type="predicted"/>
<dbReference type="InterPro" id="IPR029052">
    <property type="entry name" value="Metallo-depent_PP-like"/>
</dbReference>
<dbReference type="Proteomes" id="UP000215196">
    <property type="component" value="Chromosome 1"/>
</dbReference>
<feature type="domain" description="Calcineurin-like phosphoesterase" evidence="1">
    <location>
        <begin position="32"/>
        <end position="128"/>
    </location>
</feature>
<name>A0A239X2J3_9FLAO</name>
<evidence type="ECO:0000259" key="1">
    <source>
        <dbReference type="Pfam" id="PF00149"/>
    </source>
</evidence>
<dbReference type="SUPFAM" id="SSF56300">
    <property type="entry name" value="Metallo-dependent phosphatases"/>
    <property type="match status" value="1"/>
</dbReference>
<dbReference type="NCBIfam" id="TIGR04123">
    <property type="entry name" value="P_estr_lig_assc"/>
    <property type="match status" value="1"/>
</dbReference>
<keyword evidence="2" id="KW-0436">Ligase</keyword>
<dbReference type="EMBL" id="LT906465">
    <property type="protein sequence ID" value="SNV40917.1"/>
    <property type="molecule type" value="Genomic_DNA"/>
</dbReference>
<dbReference type="Gene3D" id="3.60.21.10">
    <property type="match status" value="1"/>
</dbReference>
<evidence type="ECO:0000313" key="2">
    <source>
        <dbReference type="EMBL" id="SNV40917.1"/>
    </source>
</evidence>
<dbReference type="RefSeq" id="WP_095070670.1">
    <property type="nucleotide sequence ID" value="NZ_LT906465.1"/>
</dbReference>
<dbReference type="InterPro" id="IPR024173">
    <property type="entry name" value="Pesterase_MJ0037-like"/>
</dbReference>
<reference evidence="2 3" key="1">
    <citation type="submission" date="2017-06" db="EMBL/GenBank/DDBJ databases">
        <authorList>
            <consortium name="Pathogen Informatics"/>
        </authorList>
    </citation>
    <scope>NUCLEOTIDE SEQUENCE [LARGE SCALE GENOMIC DNA]</scope>
    <source>
        <strain evidence="2 3">NCTC13490</strain>
    </source>
</reference>